<dbReference type="GO" id="GO:0016020">
    <property type="term" value="C:membrane"/>
    <property type="evidence" value="ECO:0007669"/>
    <property type="project" value="InterPro"/>
</dbReference>
<dbReference type="AlphaFoldDB" id="A0AAE0CDR4"/>
<evidence type="ECO:0000313" key="2">
    <source>
        <dbReference type="EMBL" id="KAK3252394.1"/>
    </source>
</evidence>
<keyword evidence="1" id="KW-0472">Membrane</keyword>
<dbReference type="EMBL" id="LGRX02025445">
    <property type="protein sequence ID" value="KAK3252394.1"/>
    <property type="molecule type" value="Genomic_DNA"/>
</dbReference>
<comment type="caution">
    <text evidence="2">The sequence shown here is derived from an EMBL/GenBank/DDBJ whole genome shotgun (WGS) entry which is preliminary data.</text>
</comment>
<dbReference type="GO" id="GO:0005794">
    <property type="term" value="C:Golgi apparatus"/>
    <property type="evidence" value="ECO:0007669"/>
    <property type="project" value="TreeGrafter"/>
</dbReference>
<feature type="transmembrane region" description="Helical" evidence="1">
    <location>
        <begin position="211"/>
        <end position="235"/>
    </location>
</feature>
<feature type="transmembrane region" description="Helical" evidence="1">
    <location>
        <begin position="175"/>
        <end position="199"/>
    </location>
</feature>
<accession>A0AAE0CDR4</accession>
<name>A0AAE0CDR4_9CHLO</name>
<dbReference type="PANTHER" id="PTHR21229:SF2">
    <property type="entry name" value="RE59932P"/>
    <property type="match status" value="1"/>
</dbReference>
<feature type="transmembrane region" description="Helical" evidence="1">
    <location>
        <begin position="392"/>
        <end position="415"/>
    </location>
</feature>
<sequence length="443" mass="49287">MALQNQAHLFFFIFCLYGVTPSCLSLRHFVTLHGERKPYIPLLADSFGMTTGASAVLTIGDISVKLKDTHDAHPQGVAIAMAHGAGLRLLQRQVWRDTASFTKEAAWEHCLLNHPQIQPIFHLPVVGWKKSHLSHSESINPWLHGCAALLYFAGFAAWMTRVAQPQGLAARMHNLFGALLLLKACVSLTQMGRYLVIAATGLSENWTDFEVAIKVILGIFLIGAVTITIAGLLLLQPTLSSSTQIRDGPMRGGRGQAFFNVPALHVHKFKLVLYTVVPLQIVGHILKGVLKEEAATGEEHVLWQRVLHGVDVFCFFAILIPLSRLISSGEGGVPPYPYQSVHTMPKDETAHDVKLRQLRKLYLLFMGFELASRLLVYLGMEFMPYRHLWLVFVSREILTLSYYCLLAEFTLGLAAERQIARFPNSVETGGTPRILLGRDTMDT</sequence>
<feature type="transmembrane region" description="Helical" evidence="1">
    <location>
        <begin position="142"/>
        <end position="163"/>
    </location>
</feature>
<feature type="transmembrane region" description="Helical" evidence="1">
    <location>
        <begin position="361"/>
        <end position="380"/>
    </location>
</feature>
<organism evidence="2 3">
    <name type="scientific">Cymbomonas tetramitiformis</name>
    <dbReference type="NCBI Taxonomy" id="36881"/>
    <lineage>
        <taxon>Eukaryota</taxon>
        <taxon>Viridiplantae</taxon>
        <taxon>Chlorophyta</taxon>
        <taxon>Pyramimonadophyceae</taxon>
        <taxon>Pyramimonadales</taxon>
        <taxon>Pyramimonadaceae</taxon>
        <taxon>Cymbomonas</taxon>
    </lineage>
</organism>
<evidence type="ECO:0000313" key="3">
    <source>
        <dbReference type="Proteomes" id="UP001190700"/>
    </source>
</evidence>
<keyword evidence="3" id="KW-1185">Reference proteome</keyword>
<protein>
    <submittedName>
        <fullName evidence="2">Uncharacterized protein</fullName>
    </submittedName>
</protein>
<keyword evidence="1" id="KW-1133">Transmembrane helix</keyword>
<feature type="transmembrane region" description="Helical" evidence="1">
    <location>
        <begin position="6"/>
        <end position="26"/>
    </location>
</feature>
<reference evidence="2 3" key="1">
    <citation type="journal article" date="2015" name="Genome Biol. Evol.">
        <title>Comparative Genomics of a Bacterivorous Green Alga Reveals Evolutionary Causalities and Consequences of Phago-Mixotrophic Mode of Nutrition.</title>
        <authorList>
            <person name="Burns J.A."/>
            <person name="Paasch A."/>
            <person name="Narechania A."/>
            <person name="Kim E."/>
        </authorList>
    </citation>
    <scope>NUCLEOTIDE SEQUENCE [LARGE SCALE GENOMIC DNA]</scope>
    <source>
        <strain evidence="2 3">PLY_AMNH</strain>
    </source>
</reference>
<dbReference type="PANTHER" id="PTHR21229">
    <property type="entry name" value="LUNG SEVEN TRANSMEMBRANE RECEPTOR"/>
    <property type="match status" value="1"/>
</dbReference>
<dbReference type="InterPro" id="IPR009637">
    <property type="entry name" value="GPR107/GPR108-like"/>
</dbReference>
<keyword evidence="1" id="KW-0812">Transmembrane</keyword>
<evidence type="ECO:0000256" key="1">
    <source>
        <dbReference type="SAM" id="Phobius"/>
    </source>
</evidence>
<proteinExistence type="predicted"/>
<dbReference type="Proteomes" id="UP001190700">
    <property type="component" value="Unassembled WGS sequence"/>
</dbReference>
<gene>
    <name evidence="2" type="ORF">CYMTET_38303</name>
</gene>